<keyword evidence="3" id="KW-1185">Reference proteome</keyword>
<feature type="region of interest" description="Disordered" evidence="1">
    <location>
        <begin position="17"/>
        <end position="50"/>
    </location>
</feature>
<evidence type="ECO:0000256" key="1">
    <source>
        <dbReference type="SAM" id="MobiDB-lite"/>
    </source>
</evidence>
<reference evidence="2" key="1">
    <citation type="submission" date="2021-01" db="EMBL/GenBank/DDBJ databases">
        <title>Whole genome shotgun sequence of Planotetraspora thailandica NBRC 104271.</title>
        <authorList>
            <person name="Komaki H."/>
            <person name="Tamura T."/>
        </authorList>
    </citation>
    <scope>NUCLEOTIDE SEQUENCE</scope>
    <source>
        <strain evidence="2">NBRC 104271</strain>
    </source>
</reference>
<gene>
    <name evidence="2" type="ORF">Pth03_78010</name>
</gene>
<dbReference type="RefSeq" id="WP_203949473.1">
    <property type="nucleotide sequence ID" value="NZ_BOOR01000085.1"/>
</dbReference>
<dbReference type="Proteomes" id="UP000605992">
    <property type="component" value="Unassembled WGS sequence"/>
</dbReference>
<dbReference type="EMBL" id="BOOR01000085">
    <property type="protein sequence ID" value="GII59412.1"/>
    <property type="molecule type" value="Genomic_DNA"/>
</dbReference>
<evidence type="ECO:0000313" key="2">
    <source>
        <dbReference type="EMBL" id="GII59412.1"/>
    </source>
</evidence>
<sequence length="50" mass="5526">MTRRDLQDYSQNLIAASEVQTRKGTTQSSSRPAATVTAINSRRDSGKSKR</sequence>
<dbReference type="AlphaFoldDB" id="A0A8J3Y294"/>
<evidence type="ECO:0000313" key="3">
    <source>
        <dbReference type="Proteomes" id="UP000605992"/>
    </source>
</evidence>
<protein>
    <submittedName>
        <fullName evidence="2">Uncharacterized protein</fullName>
    </submittedName>
</protein>
<name>A0A8J3Y294_9ACTN</name>
<organism evidence="2 3">
    <name type="scientific">Planotetraspora thailandica</name>
    <dbReference type="NCBI Taxonomy" id="487172"/>
    <lineage>
        <taxon>Bacteria</taxon>
        <taxon>Bacillati</taxon>
        <taxon>Actinomycetota</taxon>
        <taxon>Actinomycetes</taxon>
        <taxon>Streptosporangiales</taxon>
        <taxon>Streptosporangiaceae</taxon>
        <taxon>Planotetraspora</taxon>
    </lineage>
</organism>
<accession>A0A8J3Y294</accession>
<proteinExistence type="predicted"/>
<comment type="caution">
    <text evidence="2">The sequence shown here is derived from an EMBL/GenBank/DDBJ whole genome shotgun (WGS) entry which is preliminary data.</text>
</comment>
<feature type="compositionally biased region" description="Polar residues" evidence="1">
    <location>
        <begin position="17"/>
        <end position="40"/>
    </location>
</feature>
<feature type="compositionally biased region" description="Basic and acidic residues" evidence="1">
    <location>
        <begin position="41"/>
        <end position="50"/>
    </location>
</feature>